<feature type="transmembrane region" description="Helical" evidence="5">
    <location>
        <begin position="216"/>
        <end position="237"/>
    </location>
</feature>
<evidence type="ECO:0000256" key="4">
    <source>
        <dbReference type="ARBA" id="ARBA00023136"/>
    </source>
</evidence>
<evidence type="ECO:0000259" key="7">
    <source>
        <dbReference type="Pfam" id="PF11846"/>
    </source>
</evidence>
<dbReference type="InterPro" id="IPR031726">
    <property type="entry name" value="PglL_A"/>
</dbReference>
<dbReference type="EMBL" id="CP068391">
    <property type="protein sequence ID" value="QQX55959.1"/>
    <property type="molecule type" value="Genomic_DNA"/>
</dbReference>
<name>A0A7U0NC89_SERPR</name>
<feature type="domain" description="O-antigen ligase-related" evidence="6">
    <location>
        <begin position="177"/>
        <end position="322"/>
    </location>
</feature>
<evidence type="ECO:0000256" key="3">
    <source>
        <dbReference type="ARBA" id="ARBA00022989"/>
    </source>
</evidence>
<proteinExistence type="predicted"/>
<feature type="transmembrane region" description="Helical" evidence="5">
    <location>
        <begin position="169"/>
        <end position="187"/>
    </location>
</feature>
<feature type="transmembrane region" description="Helical" evidence="5">
    <location>
        <begin position="139"/>
        <end position="157"/>
    </location>
</feature>
<feature type="transmembrane region" description="Helical" evidence="5">
    <location>
        <begin position="96"/>
        <end position="119"/>
    </location>
</feature>
<organism evidence="9 10">
    <name type="scientific">Serratia proteamaculans</name>
    <dbReference type="NCBI Taxonomy" id="28151"/>
    <lineage>
        <taxon>Bacteria</taxon>
        <taxon>Pseudomonadati</taxon>
        <taxon>Pseudomonadota</taxon>
        <taxon>Gammaproteobacteria</taxon>
        <taxon>Enterobacterales</taxon>
        <taxon>Yersiniaceae</taxon>
        <taxon>Serratia</taxon>
    </lineage>
</organism>
<feature type="transmembrane region" description="Helical" evidence="5">
    <location>
        <begin position="40"/>
        <end position="60"/>
    </location>
</feature>
<dbReference type="Pfam" id="PF11846">
    <property type="entry name" value="Wzy_C_2"/>
    <property type="match status" value="1"/>
</dbReference>
<evidence type="ECO:0000259" key="8">
    <source>
        <dbReference type="Pfam" id="PF15864"/>
    </source>
</evidence>
<keyword evidence="4 5" id="KW-0472">Membrane</keyword>
<dbReference type="InterPro" id="IPR021797">
    <property type="entry name" value="Wzy_C_2"/>
</dbReference>
<feature type="transmembrane region" description="Helical" evidence="5">
    <location>
        <begin position="66"/>
        <end position="84"/>
    </location>
</feature>
<keyword evidence="9" id="KW-0436">Ligase</keyword>
<feature type="transmembrane region" description="Helical" evidence="5">
    <location>
        <begin position="308"/>
        <end position="328"/>
    </location>
</feature>
<keyword evidence="2 5" id="KW-0812">Transmembrane</keyword>
<feature type="transmembrane region" description="Helical" evidence="5">
    <location>
        <begin position="413"/>
        <end position="432"/>
    </location>
</feature>
<dbReference type="AlphaFoldDB" id="A0A7U0NC89"/>
<evidence type="ECO:0000256" key="1">
    <source>
        <dbReference type="ARBA" id="ARBA00004141"/>
    </source>
</evidence>
<feature type="domain" description="Virulence factor membrane-bound polymerase C-terminal" evidence="7">
    <location>
        <begin position="358"/>
        <end position="542"/>
    </location>
</feature>
<feature type="transmembrane region" description="Helical" evidence="5">
    <location>
        <begin position="193"/>
        <end position="209"/>
    </location>
</feature>
<evidence type="ECO:0000256" key="5">
    <source>
        <dbReference type="SAM" id="Phobius"/>
    </source>
</evidence>
<dbReference type="PANTHER" id="PTHR37422">
    <property type="entry name" value="TEICHURONIC ACID BIOSYNTHESIS PROTEIN TUAE"/>
    <property type="match status" value="1"/>
</dbReference>
<keyword evidence="3 5" id="KW-1133">Transmembrane helix</keyword>
<protein>
    <submittedName>
        <fullName evidence="9">O-antigen ligase C-terminal domain-containing protein</fullName>
    </submittedName>
</protein>
<sequence>MGGVGLSLPFNPLVYAVMAVMVLLIWCGKPRRRGIVFTPTARCFTMGVVLLAVPLAYGPAAGFSSAAWRVAALLAGCIFYCSGLQVRLPFRLRQPLLVLLLAIVAGQAVIAVLQLFLPAWNWVPLRGARVYGIFQQPNVLGSFIATGLALTLMQWLLPGYALVASRREGVRRVALSLLLVLFSAVLVWIQSRAAWLATLLVVLGFWGCFRHHFARGLLSASVLILLGTALGGVVMLWPESAGGVRYISHEMSNQARLAMLQDTLKMIAAHPLSGWGYGSFEYAFQHFRIEQVPPTQVLEIARHPHNEILYWWVEGGLVALLGISLLILGGGRLLLQVFRHDRRVFSTGAANAGETSALCLALLPMLVHTQLEYPFYLSAMHWMVFLLLLAMADRLSCRKVGVIILPARGRLPLRCGIGGLCMATLVMMVAIFRGGLSLTQAERNGLRDIQILDSMSPIARWGLQDRVNFDAQTHRLLTYNIRRDDSELSRYAVWARHYLTRRVDANVYASLIAILRYQQQTAEAEKYGFDAALLFPADPRFRRSTATTGE</sequence>
<dbReference type="InterPro" id="IPR051533">
    <property type="entry name" value="WaaL-like"/>
</dbReference>
<dbReference type="PANTHER" id="PTHR37422:SF21">
    <property type="entry name" value="EXOQ-LIKE PROTEIN"/>
    <property type="match status" value="1"/>
</dbReference>
<comment type="subcellular location">
    <subcellularLocation>
        <location evidence="1">Membrane</location>
        <topology evidence="1">Multi-pass membrane protein</topology>
    </subcellularLocation>
</comment>
<dbReference type="Proteomes" id="UP000596176">
    <property type="component" value="Chromosome"/>
</dbReference>
<feature type="domain" description="Protein glycosylation ligase" evidence="8">
    <location>
        <begin position="130"/>
        <end position="156"/>
    </location>
</feature>
<evidence type="ECO:0000313" key="9">
    <source>
        <dbReference type="EMBL" id="QQX55959.1"/>
    </source>
</evidence>
<evidence type="ECO:0000259" key="6">
    <source>
        <dbReference type="Pfam" id="PF04932"/>
    </source>
</evidence>
<dbReference type="Pfam" id="PF15864">
    <property type="entry name" value="PglL_A"/>
    <property type="match status" value="1"/>
</dbReference>
<evidence type="ECO:0000256" key="2">
    <source>
        <dbReference type="ARBA" id="ARBA00022692"/>
    </source>
</evidence>
<dbReference type="GO" id="GO:0016874">
    <property type="term" value="F:ligase activity"/>
    <property type="evidence" value="ECO:0007669"/>
    <property type="project" value="UniProtKB-KW"/>
</dbReference>
<accession>A0A7U0NC89</accession>
<dbReference type="Pfam" id="PF04932">
    <property type="entry name" value="Wzy_C"/>
    <property type="match status" value="1"/>
</dbReference>
<gene>
    <name evidence="9" type="ORF">JKX24_13860</name>
</gene>
<reference evidence="9 10" key="1">
    <citation type="submission" date="2021-01" db="EMBL/GenBank/DDBJ databases">
        <title>Chromosome sequence of Serratia proteamaculans strain 94 rif-r, isolated from spoiled beef.</title>
        <authorList>
            <person name="Zaytseva Y.V."/>
            <person name="Iablokov S.N."/>
            <person name="Klyukina A."/>
        </authorList>
    </citation>
    <scope>NUCLEOTIDE SEQUENCE [LARGE SCALE GENOMIC DNA]</scope>
    <source>
        <strain evidence="9 10">94 rif-r</strain>
    </source>
</reference>
<feature type="transmembrane region" description="Helical" evidence="5">
    <location>
        <begin position="12"/>
        <end position="28"/>
    </location>
</feature>
<feature type="transmembrane region" description="Helical" evidence="5">
    <location>
        <begin position="373"/>
        <end position="392"/>
    </location>
</feature>
<dbReference type="InterPro" id="IPR007016">
    <property type="entry name" value="O-antigen_ligase-rel_domated"/>
</dbReference>
<dbReference type="GO" id="GO:0016020">
    <property type="term" value="C:membrane"/>
    <property type="evidence" value="ECO:0007669"/>
    <property type="project" value="UniProtKB-SubCell"/>
</dbReference>
<evidence type="ECO:0000313" key="10">
    <source>
        <dbReference type="Proteomes" id="UP000596176"/>
    </source>
</evidence>
<feature type="transmembrane region" description="Helical" evidence="5">
    <location>
        <begin position="349"/>
        <end position="367"/>
    </location>
</feature>